<dbReference type="Proteomes" id="UP000217289">
    <property type="component" value="Chromosome"/>
</dbReference>
<protein>
    <submittedName>
        <fullName evidence="2">Uncharacterized protein</fullName>
    </submittedName>
</protein>
<sequence length="304" mass="32155">MRTFSRWMALAVLVGGPAAYADRNDIVLSQLGNPKTSATANGDFKAFSRTLAAVMTSTSLTPPKSLGHAGIAVNAELGVVGLPDDVFMPTERPQMSTVLVPSIHVRKGLPFSIDLGARVGWLDRSSMFAATGEIRWAVNEGFIAWLPDIALRLHATQLLNTRNLHLTATGLDASVGKQFPLGGMVTITPYGGIDMTGVSSRSDVVAFGPVTGDLSDPEQKNPSFQNLAAYEPLKAWSNFNTRFYAGGRFIGGALQIGAEVSLATVGTVDLRTSNTDIKADGTKETTKGVLPAVLAFNATLGLDF</sequence>
<dbReference type="RefSeq" id="WP_095976744.1">
    <property type="nucleotide sequence ID" value="NZ_CP022163.1"/>
</dbReference>
<evidence type="ECO:0000256" key="1">
    <source>
        <dbReference type="SAM" id="SignalP"/>
    </source>
</evidence>
<accession>A0A250IA25</accession>
<proteinExistence type="predicted"/>
<reference evidence="2 3" key="1">
    <citation type="submission" date="2017-06" db="EMBL/GenBank/DDBJ databases">
        <authorList>
            <person name="Kim H.J."/>
            <person name="Triplett B.A."/>
        </authorList>
    </citation>
    <scope>NUCLEOTIDE SEQUENCE [LARGE SCALE GENOMIC DNA]</scope>
    <source>
        <strain evidence="2 3">DSM 14713</strain>
    </source>
</reference>
<dbReference type="KEGG" id="mbd:MEBOL_001466"/>
<dbReference type="AlphaFoldDB" id="A0A250IA25"/>
<organism evidence="2 3">
    <name type="scientific">Melittangium boletus DSM 14713</name>
    <dbReference type="NCBI Taxonomy" id="1294270"/>
    <lineage>
        <taxon>Bacteria</taxon>
        <taxon>Pseudomonadati</taxon>
        <taxon>Myxococcota</taxon>
        <taxon>Myxococcia</taxon>
        <taxon>Myxococcales</taxon>
        <taxon>Cystobacterineae</taxon>
        <taxon>Archangiaceae</taxon>
        <taxon>Melittangium</taxon>
    </lineage>
</organism>
<dbReference type="OrthoDB" id="5394858at2"/>
<gene>
    <name evidence="2" type="ORF">MEBOL_001466</name>
</gene>
<feature type="signal peptide" evidence="1">
    <location>
        <begin position="1"/>
        <end position="21"/>
    </location>
</feature>
<feature type="chain" id="PRO_5013213430" evidence="1">
    <location>
        <begin position="22"/>
        <end position="304"/>
    </location>
</feature>
<name>A0A250IA25_9BACT</name>
<keyword evidence="3" id="KW-1185">Reference proteome</keyword>
<evidence type="ECO:0000313" key="3">
    <source>
        <dbReference type="Proteomes" id="UP000217289"/>
    </source>
</evidence>
<keyword evidence="1" id="KW-0732">Signal</keyword>
<evidence type="ECO:0000313" key="2">
    <source>
        <dbReference type="EMBL" id="ATB28021.1"/>
    </source>
</evidence>
<dbReference type="EMBL" id="CP022163">
    <property type="protein sequence ID" value="ATB28021.1"/>
    <property type="molecule type" value="Genomic_DNA"/>
</dbReference>